<dbReference type="EC" id="3.4.21.89" evidence="4 6"/>
<name>A0ABS2G584_9FIRM</name>
<evidence type="ECO:0000256" key="6">
    <source>
        <dbReference type="RuleBase" id="RU362042"/>
    </source>
</evidence>
<dbReference type="Proteomes" id="UP000729290">
    <property type="component" value="Unassembled WGS sequence"/>
</dbReference>
<protein>
    <recommendedName>
        <fullName evidence="4 6">Signal peptidase I</fullName>
        <ecNumber evidence="4 6">3.4.21.89</ecNumber>
    </recommendedName>
</protein>
<dbReference type="PROSITE" id="PS00761">
    <property type="entry name" value="SPASE_I_3"/>
    <property type="match status" value="1"/>
</dbReference>
<dbReference type="SUPFAM" id="SSF51306">
    <property type="entry name" value="LexA/Signal peptidase"/>
    <property type="match status" value="1"/>
</dbReference>
<comment type="caution">
    <text evidence="8">The sequence shown here is derived from an EMBL/GenBank/DDBJ whole genome shotgun (WGS) entry which is preliminary data.</text>
</comment>
<dbReference type="Pfam" id="PF10502">
    <property type="entry name" value="Peptidase_S26"/>
    <property type="match status" value="1"/>
</dbReference>
<proteinExistence type="inferred from homology"/>
<dbReference type="PROSITE" id="PS00760">
    <property type="entry name" value="SPASE_I_2"/>
    <property type="match status" value="1"/>
</dbReference>
<comment type="catalytic activity">
    <reaction evidence="1 6">
        <text>Cleavage of hydrophobic, N-terminal signal or leader sequences from secreted and periplasmic proteins.</text>
        <dbReference type="EC" id="3.4.21.89"/>
    </reaction>
</comment>
<evidence type="ECO:0000256" key="4">
    <source>
        <dbReference type="ARBA" id="ARBA00013208"/>
    </source>
</evidence>
<evidence type="ECO:0000313" key="8">
    <source>
        <dbReference type="EMBL" id="MBM6876579.1"/>
    </source>
</evidence>
<dbReference type="InterPro" id="IPR019758">
    <property type="entry name" value="Pept_S26A_signal_pept_1_CS"/>
</dbReference>
<keyword evidence="5 6" id="KW-0378">Hydrolase</keyword>
<keyword evidence="9" id="KW-1185">Reference proteome</keyword>
<comment type="subcellular location">
    <subcellularLocation>
        <location evidence="2">Cell membrane</location>
        <topology evidence="2">Single-pass type II membrane protein</topology>
    </subcellularLocation>
    <subcellularLocation>
        <location evidence="6">Membrane</location>
        <topology evidence="6">Single-pass type II membrane protein</topology>
    </subcellularLocation>
</comment>
<reference evidence="8 9" key="1">
    <citation type="journal article" date="2021" name="Sci. Rep.">
        <title>The distribution of antibiotic resistance genes in chicken gut microbiota commensals.</title>
        <authorList>
            <person name="Juricova H."/>
            <person name="Matiasovicova J."/>
            <person name="Kubasova T."/>
            <person name="Cejkova D."/>
            <person name="Rychlik I."/>
        </authorList>
    </citation>
    <scope>NUCLEOTIDE SEQUENCE [LARGE SCALE GENOMIC DNA]</scope>
    <source>
        <strain evidence="8 9">An431b</strain>
    </source>
</reference>
<evidence type="ECO:0000313" key="9">
    <source>
        <dbReference type="Proteomes" id="UP000729290"/>
    </source>
</evidence>
<dbReference type="PANTHER" id="PTHR43390:SF1">
    <property type="entry name" value="CHLOROPLAST PROCESSING PEPTIDASE"/>
    <property type="match status" value="1"/>
</dbReference>
<evidence type="ECO:0000259" key="7">
    <source>
        <dbReference type="Pfam" id="PF10502"/>
    </source>
</evidence>
<sequence>MAARKKEKEEKKWGSFILQLAVIIVVVVLIRSFVIGTIYVKGSSMEPNFHHGDFLLINKLEMLISEPERGDIVICSLHENGYDENIIKRVIGEPGDVIDFRENDGYYDIYINGEKLEEDYIAEPVLSAGDWAYPMEVPEGSFFVMGDNRNASSDSRKETIGPVSKEDIMGKVVLRIYPFGSFGLIS</sequence>
<feature type="domain" description="Peptidase S26" evidence="7">
    <location>
        <begin position="15"/>
        <end position="176"/>
    </location>
</feature>
<dbReference type="GO" id="GO:0009003">
    <property type="term" value="F:signal peptidase activity"/>
    <property type="evidence" value="ECO:0007669"/>
    <property type="project" value="UniProtKB-EC"/>
</dbReference>
<dbReference type="NCBIfam" id="TIGR02227">
    <property type="entry name" value="sigpep_I_bact"/>
    <property type="match status" value="1"/>
</dbReference>
<keyword evidence="6" id="KW-1133">Transmembrane helix</keyword>
<dbReference type="InterPro" id="IPR019533">
    <property type="entry name" value="Peptidase_S26"/>
</dbReference>
<dbReference type="InterPro" id="IPR019757">
    <property type="entry name" value="Pept_S26A_signal_pept_1_Lys-AS"/>
</dbReference>
<dbReference type="EMBL" id="JACSNV010000001">
    <property type="protein sequence ID" value="MBM6876579.1"/>
    <property type="molecule type" value="Genomic_DNA"/>
</dbReference>
<comment type="similarity">
    <text evidence="3 6">Belongs to the peptidase S26 family.</text>
</comment>
<accession>A0ABS2G584</accession>
<evidence type="ECO:0000256" key="3">
    <source>
        <dbReference type="ARBA" id="ARBA00009370"/>
    </source>
</evidence>
<dbReference type="RefSeq" id="WP_205132505.1">
    <property type="nucleotide sequence ID" value="NZ_JACSNT010000001.1"/>
</dbReference>
<dbReference type="PRINTS" id="PR00727">
    <property type="entry name" value="LEADERPTASE"/>
</dbReference>
<feature type="transmembrane region" description="Helical" evidence="6">
    <location>
        <begin position="20"/>
        <end position="40"/>
    </location>
</feature>
<evidence type="ECO:0000256" key="5">
    <source>
        <dbReference type="ARBA" id="ARBA00022801"/>
    </source>
</evidence>
<dbReference type="InterPro" id="IPR036286">
    <property type="entry name" value="LexA/Signal_pep-like_sf"/>
</dbReference>
<dbReference type="CDD" id="cd06530">
    <property type="entry name" value="S26_SPase_I"/>
    <property type="match status" value="1"/>
</dbReference>
<evidence type="ECO:0000256" key="1">
    <source>
        <dbReference type="ARBA" id="ARBA00000677"/>
    </source>
</evidence>
<dbReference type="Gene3D" id="2.10.109.10">
    <property type="entry name" value="Umud Fragment, subunit A"/>
    <property type="match status" value="1"/>
</dbReference>
<evidence type="ECO:0000256" key="2">
    <source>
        <dbReference type="ARBA" id="ARBA00004401"/>
    </source>
</evidence>
<organism evidence="8 9">
    <name type="scientific">Anaerotignum lactatifermentans</name>
    <dbReference type="NCBI Taxonomy" id="160404"/>
    <lineage>
        <taxon>Bacteria</taxon>
        <taxon>Bacillati</taxon>
        <taxon>Bacillota</taxon>
        <taxon>Clostridia</taxon>
        <taxon>Lachnospirales</taxon>
        <taxon>Anaerotignaceae</taxon>
        <taxon>Anaerotignum</taxon>
    </lineage>
</organism>
<dbReference type="InterPro" id="IPR000223">
    <property type="entry name" value="Pept_S26A_signal_pept_1"/>
</dbReference>
<keyword evidence="6" id="KW-0812">Transmembrane</keyword>
<keyword evidence="6" id="KW-0645">Protease</keyword>
<keyword evidence="6" id="KW-0472">Membrane</keyword>
<gene>
    <name evidence="8" type="primary">lepB</name>
    <name evidence="8" type="ORF">H9X83_00180</name>
</gene>
<dbReference type="PANTHER" id="PTHR43390">
    <property type="entry name" value="SIGNAL PEPTIDASE I"/>
    <property type="match status" value="1"/>
</dbReference>